<evidence type="ECO:0000256" key="3">
    <source>
        <dbReference type="HAMAP-Rule" id="MF_00376"/>
    </source>
</evidence>
<keyword evidence="2 3" id="KW-0067">ATP-binding</keyword>
<comment type="pathway">
    <text evidence="3">Cofactor biosynthesis; coenzyme A biosynthesis; CoA from (R)-pantothenate: step 5/5.</text>
</comment>
<dbReference type="HAMAP" id="MF_00376">
    <property type="entry name" value="Dephospho_CoA_kinase"/>
    <property type="match status" value="1"/>
</dbReference>
<sequence>MLIAIAGGVGTGKSYVAELFRAKGAKVISADEINRAMLKEPRYLRRLKEIFPDAVKDGVADKQAIRNLIFNDAHAREKLNALAHPAIRDRILEIYQKEGGTLFVEMPLLIGSGMQGMFDAVIAVVCSRALRAERVARRDGISAESAYKMIDAQQEEDAVSSIADELIVNDGDGYAVCKRVDELWKRYER</sequence>
<dbReference type="Gene3D" id="3.40.50.300">
    <property type="entry name" value="P-loop containing nucleotide triphosphate hydrolases"/>
    <property type="match status" value="1"/>
</dbReference>
<proteinExistence type="inferred from homology"/>
<dbReference type="GO" id="GO:0005524">
    <property type="term" value="F:ATP binding"/>
    <property type="evidence" value="ECO:0007669"/>
    <property type="project" value="UniProtKB-UniRule"/>
</dbReference>
<keyword evidence="3 5" id="KW-0418">Kinase</keyword>
<evidence type="ECO:0000313" key="5">
    <source>
        <dbReference type="EMBL" id="HIV00736.1"/>
    </source>
</evidence>
<dbReference type="InterPro" id="IPR001977">
    <property type="entry name" value="Depp_CoAkinase"/>
</dbReference>
<keyword evidence="3" id="KW-0173">Coenzyme A biosynthesis</keyword>
<reference evidence="5" key="1">
    <citation type="submission" date="2020-10" db="EMBL/GenBank/DDBJ databases">
        <authorList>
            <person name="Gilroy R."/>
        </authorList>
    </citation>
    <scope>NUCLEOTIDE SEQUENCE</scope>
    <source>
        <strain evidence="5">23406</strain>
    </source>
</reference>
<dbReference type="AlphaFoldDB" id="A0A9D1NDT4"/>
<gene>
    <name evidence="3" type="primary">coaE</name>
    <name evidence="5" type="ORF">IAB14_06460</name>
</gene>
<evidence type="ECO:0000256" key="1">
    <source>
        <dbReference type="ARBA" id="ARBA00022741"/>
    </source>
</evidence>
<keyword evidence="3 5" id="KW-0808">Transferase</keyword>
<dbReference type="GO" id="GO:0004140">
    <property type="term" value="F:dephospho-CoA kinase activity"/>
    <property type="evidence" value="ECO:0007669"/>
    <property type="project" value="UniProtKB-UniRule"/>
</dbReference>
<dbReference type="CDD" id="cd02022">
    <property type="entry name" value="DPCK"/>
    <property type="match status" value="1"/>
</dbReference>
<keyword evidence="3" id="KW-0963">Cytoplasm</keyword>
<accession>A0A9D1NDT4</accession>
<comment type="similarity">
    <text evidence="3">Belongs to the CoaE family.</text>
</comment>
<comment type="subcellular location">
    <subcellularLocation>
        <location evidence="3">Cytoplasm</location>
    </subcellularLocation>
</comment>
<comment type="caution">
    <text evidence="5">The sequence shown here is derived from an EMBL/GenBank/DDBJ whole genome shotgun (WGS) entry which is preliminary data.</text>
</comment>
<dbReference type="EC" id="2.7.1.24" evidence="3 4"/>
<dbReference type="GO" id="GO:0005737">
    <property type="term" value="C:cytoplasm"/>
    <property type="evidence" value="ECO:0007669"/>
    <property type="project" value="UniProtKB-SubCell"/>
</dbReference>
<dbReference type="PANTHER" id="PTHR10695">
    <property type="entry name" value="DEPHOSPHO-COA KINASE-RELATED"/>
    <property type="match status" value="1"/>
</dbReference>
<evidence type="ECO:0000313" key="6">
    <source>
        <dbReference type="Proteomes" id="UP000886891"/>
    </source>
</evidence>
<dbReference type="Proteomes" id="UP000886891">
    <property type="component" value="Unassembled WGS sequence"/>
</dbReference>
<reference evidence="5" key="2">
    <citation type="journal article" date="2021" name="PeerJ">
        <title>Extensive microbial diversity within the chicken gut microbiome revealed by metagenomics and culture.</title>
        <authorList>
            <person name="Gilroy R."/>
            <person name="Ravi A."/>
            <person name="Getino M."/>
            <person name="Pursley I."/>
            <person name="Horton D.L."/>
            <person name="Alikhan N.F."/>
            <person name="Baker D."/>
            <person name="Gharbi K."/>
            <person name="Hall N."/>
            <person name="Watson M."/>
            <person name="Adriaenssens E.M."/>
            <person name="Foster-Nyarko E."/>
            <person name="Jarju S."/>
            <person name="Secka A."/>
            <person name="Antonio M."/>
            <person name="Oren A."/>
            <person name="Chaudhuri R.R."/>
            <person name="La Ragione R."/>
            <person name="Hildebrand F."/>
            <person name="Pallen M.J."/>
        </authorList>
    </citation>
    <scope>NUCLEOTIDE SEQUENCE</scope>
    <source>
        <strain evidence="5">23406</strain>
    </source>
</reference>
<dbReference type="GO" id="GO:0015937">
    <property type="term" value="P:coenzyme A biosynthetic process"/>
    <property type="evidence" value="ECO:0007669"/>
    <property type="project" value="UniProtKB-UniRule"/>
</dbReference>
<dbReference type="SUPFAM" id="SSF52540">
    <property type="entry name" value="P-loop containing nucleoside triphosphate hydrolases"/>
    <property type="match status" value="1"/>
</dbReference>
<dbReference type="PROSITE" id="PS51219">
    <property type="entry name" value="DPCK"/>
    <property type="match status" value="1"/>
</dbReference>
<name>A0A9D1NDT4_9FIRM</name>
<dbReference type="EMBL" id="DVOH01000052">
    <property type="protein sequence ID" value="HIV00736.1"/>
    <property type="molecule type" value="Genomic_DNA"/>
</dbReference>
<organism evidence="5 6">
    <name type="scientific">Candidatus Stercoripulliclostridium merdipullorum</name>
    <dbReference type="NCBI Taxonomy" id="2840952"/>
    <lineage>
        <taxon>Bacteria</taxon>
        <taxon>Bacillati</taxon>
        <taxon>Bacillota</taxon>
        <taxon>Clostridia</taxon>
        <taxon>Eubacteriales</taxon>
        <taxon>Candidatus Stercoripulliclostridium</taxon>
    </lineage>
</organism>
<comment type="catalytic activity">
    <reaction evidence="3">
        <text>3'-dephospho-CoA + ATP = ADP + CoA + H(+)</text>
        <dbReference type="Rhea" id="RHEA:18245"/>
        <dbReference type="ChEBI" id="CHEBI:15378"/>
        <dbReference type="ChEBI" id="CHEBI:30616"/>
        <dbReference type="ChEBI" id="CHEBI:57287"/>
        <dbReference type="ChEBI" id="CHEBI:57328"/>
        <dbReference type="ChEBI" id="CHEBI:456216"/>
        <dbReference type="EC" id="2.7.1.24"/>
    </reaction>
</comment>
<keyword evidence="1 3" id="KW-0547">Nucleotide-binding</keyword>
<protein>
    <recommendedName>
        <fullName evidence="3 4">Dephospho-CoA kinase</fullName>
        <ecNumber evidence="3 4">2.7.1.24</ecNumber>
    </recommendedName>
    <alternativeName>
        <fullName evidence="3">Dephosphocoenzyme A kinase</fullName>
    </alternativeName>
</protein>
<comment type="function">
    <text evidence="3">Catalyzes the phosphorylation of the 3'-hydroxyl group of dephosphocoenzyme A to form coenzyme A.</text>
</comment>
<dbReference type="Pfam" id="PF01121">
    <property type="entry name" value="CoaE"/>
    <property type="match status" value="1"/>
</dbReference>
<evidence type="ECO:0000256" key="4">
    <source>
        <dbReference type="NCBIfam" id="TIGR00152"/>
    </source>
</evidence>
<evidence type="ECO:0000256" key="2">
    <source>
        <dbReference type="ARBA" id="ARBA00022840"/>
    </source>
</evidence>
<feature type="binding site" evidence="3">
    <location>
        <begin position="10"/>
        <end position="15"/>
    </location>
    <ligand>
        <name>ATP</name>
        <dbReference type="ChEBI" id="CHEBI:30616"/>
    </ligand>
</feature>
<dbReference type="InterPro" id="IPR027417">
    <property type="entry name" value="P-loop_NTPase"/>
</dbReference>
<dbReference type="PANTHER" id="PTHR10695:SF46">
    <property type="entry name" value="BIFUNCTIONAL COENZYME A SYNTHASE-RELATED"/>
    <property type="match status" value="1"/>
</dbReference>
<dbReference type="NCBIfam" id="TIGR00152">
    <property type="entry name" value="dephospho-CoA kinase"/>
    <property type="match status" value="1"/>
</dbReference>